<dbReference type="RefSeq" id="WP_377813875.1">
    <property type="nucleotide sequence ID" value="NZ_JBHRSJ010000012.1"/>
</dbReference>
<dbReference type="NCBIfam" id="TIGR01730">
    <property type="entry name" value="RND_mfp"/>
    <property type="match status" value="1"/>
</dbReference>
<feature type="domain" description="Multidrug resistance protein MdtA-like beta-barrel" evidence="9">
    <location>
        <begin position="194"/>
        <end position="283"/>
    </location>
</feature>
<evidence type="ECO:0000259" key="7">
    <source>
        <dbReference type="Pfam" id="PF25876"/>
    </source>
</evidence>
<dbReference type="PANTHER" id="PTHR30158">
    <property type="entry name" value="ACRA/E-RELATED COMPONENT OF DRUG EFFLUX TRANSPORTER"/>
    <property type="match status" value="1"/>
</dbReference>
<feature type="domain" description="Multidrug resistance protein MdtA-like barrel-sandwich hybrid" evidence="8">
    <location>
        <begin position="61"/>
        <end position="189"/>
    </location>
</feature>
<dbReference type="PANTHER" id="PTHR30158:SF3">
    <property type="entry name" value="MULTIDRUG EFFLUX PUMP SUBUNIT ACRA-RELATED"/>
    <property type="match status" value="1"/>
</dbReference>
<proteinExistence type="inferred from homology"/>
<dbReference type="Pfam" id="PF25944">
    <property type="entry name" value="Beta-barrel_RND"/>
    <property type="match status" value="1"/>
</dbReference>
<gene>
    <name evidence="11" type="ORF">ACFOJE_08495</name>
</gene>
<evidence type="ECO:0000259" key="9">
    <source>
        <dbReference type="Pfam" id="PF25944"/>
    </source>
</evidence>
<evidence type="ECO:0000256" key="6">
    <source>
        <dbReference type="SAM" id="SignalP"/>
    </source>
</evidence>
<dbReference type="Gene3D" id="2.40.420.20">
    <property type="match status" value="1"/>
</dbReference>
<feature type="domain" description="Multidrug resistance protein MdtA-like C-terminal permuted SH3" evidence="10">
    <location>
        <begin position="289"/>
        <end position="349"/>
    </location>
</feature>
<evidence type="ECO:0000259" key="10">
    <source>
        <dbReference type="Pfam" id="PF25967"/>
    </source>
</evidence>
<keyword evidence="4" id="KW-0175">Coiled coil</keyword>
<accession>A0ABV7ASG9</accession>
<comment type="subcellular location">
    <subcellularLocation>
        <location evidence="1">Cell inner membrane</location>
        <topology evidence="1">Lipid-anchor</topology>
    </subcellularLocation>
</comment>
<evidence type="ECO:0000256" key="2">
    <source>
        <dbReference type="ARBA" id="ARBA00009477"/>
    </source>
</evidence>
<evidence type="ECO:0000313" key="11">
    <source>
        <dbReference type="EMBL" id="MFC2972249.1"/>
    </source>
</evidence>
<dbReference type="Pfam" id="PF25876">
    <property type="entry name" value="HH_MFP_RND"/>
    <property type="match status" value="1"/>
</dbReference>
<feature type="chain" id="PRO_5046594754" evidence="6">
    <location>
        <begin position="29"/>
        <end position="381"/>
    </location>
</feature>
<keyword evidence="6" id="KW-0732">Signal</keyword>
<evidence type="ECO:0000256" key="5">
    <source>
        <dbReference type="SAM" id="MobiDB-lite"/>
    </source>
</evidence>
<reference evidence="12" key="1">
    <citation type="journal article" date="2019" name="Int. J. Syst. Evol. Microbiol.">
        <title>The Global Catalogue of Microorganisms (GCM) 10K type strain sequencing project: providing services to taxonomists for standard genome sequencing and annotation.</title>
        <authorList>
            <consortium name="The Broad Institute Genomics Platform"/>
            <consortium name="The Broad Institute Genome Sequencing Center for Infectious Disease"/>
            <person name="Wu L."/>
            <person name="Ma J."/>
        </authorList>
    </citation>
    <scope>NUCLEOTIDE SEQUENCE [LARGE SCALE GENOMIC DNA]</scope>
    <source>
        <strain evidence="12">KCTC 62195</strain>
    </source>
</reference>
<sequence length="381" mass="41149">MQKKPALVALATVILAMLFLGGCKQEAAAPPKQVPQVGIITLEAQPYTLTRELPGRTAPYRVAEVRPQVNGIILKRMFTQGTDVKEGQQLYLINPAPYEAAYLEAKANLAATKPLSDRYAQLIKDQAVSRQDYDQAKAATLQAEAKLKRAEIDLVYTKVLAPISGRIGRTAITEGALVTNGQAEPLATINQLDPIYVDVTQAARELITLRRDLASGRLEKAGENAAKVSLTLEDGSEYLYEGKLEFSEVSVDPSTGMVTLRALFPNPDKILLPGMFVHARLLSGVKNSAILAPQQGITRNLKGEAVAMLVNAENKVEQRVVKAELAVGNRWLVSEGLNPGDRLITEGLQFIRPGVEVKAVPATNVGQGPQEATAQRQGQEG</sequence>
<comment type="similarity">
    <text evidence="2">Belongs to the membrane fusion protein (MFP) (TC 8.A.1) family.</text>
</comment>
<dbReference type="Pfam" id="PF25917">
    <property type="entry name" value="BSH_RND"/>
    <property type="match status" value="1"/>
</dbReference>
<feature type="region of interest" description="Disordered" evidence="5">
    <location>
        <begin position="362"/>
        <end position="381"/>
    </location>
</feature>
<dbReference type="Gene3D" id="1.10.287.470">
    <property type="entry name" value="Helix hairpin bin"/>
    <property type="match status" value="1"/>
</dbReference>
<organism evidence="11 12">
    <name type="scientific">Azotobacter bryophylli</name>
    <dbReference type="NCBI Taxonomy" id="1986537"/>
    <lineage>
        <taxon>Bacteria</taxon>
        <taxon>Pseudomonadati</taxon>
        <taxon>Pseudomonadota</taxon>
        <taxon>Gammaproteobacteria</taxon>
        <taxon>Pseudomonadales</taxon>
        <taxon>Pseudomonadaceae</taxon>
        <taxon>Azotobacter</taxon>
    </lineage>
</organism>
<dbReference type="InterPro" id="IPR058624">
    <property type="entry name" value="MdtA-like_HH"/>
</dbReference>
<dbReference type="Pfam" id="PF25967">
    <property type="entry name" value="RND-MFP_C"/>
    <property type="match status" value="1"/>
</dbReference>
<evidence type="ECO:0000259" key="8">
    <source>
        <dbReference type="Pfam" id="PF25917"/>
    </source>
</evidence>
<evidence type="ECO:0000256" key="3">
    <source>
        <dbReference type="ARBA" id="ARBA00022448"/>
    </source>
</evidence>
<keyword evidence="3" id="KW-0813">Transport</keyword>
<evidence type="ECO:0000256" key="4">
    <source>
        <dbReference type="ARBA" id="ARBA00023054"/>
    </source>
</evidence>
<dbReference type="InterPro" id="IPR058625">
    <property type="entry name" value="MdtA-like_BSH"/>
</dbReference>
<protein>
    <submittedName>
        <fullName evidence="11">Efflux RND transporter periplasmic adaptor subunit</fullName>
    </submittedName>
</protein>
<dbReference type="InterPro" id="IPR058627">
    <property type="entry name" value="MdtA-like_C"/>
</dbReference>
<feature type="domain" description="Multidrug resistance protein MdtA-like alpha-helical hairpin" evidence="7">
    <location>
        <begin position="97"/>
        <end position="156"/>
    </location>
</feature>
<feature type="signal peptide" evidence="6">
    <location>
        <begin position="1"/>
        <end position="28"/>
    </location>
</feature>
<dbReference type="SUPFAM" id="SSF111369">
    <property type="entry name" value="HlyD-like secretion proteins"/>
    <property type="match status" value="1"/>
</dbReference>
<name>A0ABV7ASG9_9GAMM</name>
<dbReference type="Proteomes" id="UP001595457">
    <property type="component" value="Unassembled WGS sequence"/>
</dbReference>
<dbReference type="Gene3D" id="2.40.50.100">
    <property type="match status" value="1"/>
</dbReference>
<dbReference type="Gene3D" id="2.40.30.170">
    <property type="match status" value="1"/>
</dbReference>
<dbReference type="PROSITE" id="PS51257">
    <property type="entry name" value="PROKAR_LIPOPROTEIN"/>
    <property type="match status" value="1"/>
</dbReference>
<dbReference type="EMBL" id="JBHRSJ010000012">
    <property type="protein sequence ID" value="MFC2972249.1"/>
    <property type="molecule type" value="Genomic_DNA"/>
</dbReference>
<comment type="caution">
    <text evidence="11">The sequence shown here is derived from an EMBL/GenBank/DDBJ whole genome shotgun (WGS) entry which is preliminary data.</text>
</comment>
<evidence type="ECO:0000313" key="12">
    <source>
        <dbReference type="Proteomes" id="UP001595457"/>
    </source>
</evidence>
<keyword evidence="12" id="KW-1185">Reference proteome</keyword>
<evidence type="ECO:0000256" key="1">
    <source>
        <dbReference type="ARBA" id="ARBA00004519"/>
    </source>
</evidence>
<dbReference type="InterPro" id="IPR006143">
    <property type="entry name" value="RND_pump_MFP"/>
</dbReference>
<dbReference type="InterPro" id="IPR058626">
    <property type="entry name" value="MdtA-like_b-barrel"/>
</dbReference>
<feature type="compositionally biased region" description="Polar residues" evidence="5">
    <location>
        <begin position="364"/>
        <end position="381"/>
    </location>
</feature>